<evidence type="ECO:0000256" key="3">
    <source>
        <dbReference type="PIRSR" id="PIRSR607837-1"/>
    </source>
</evidence>
<dbReference type="SUPFAM" id="SSF109854">
    <property type="entry name" value="DinB/YfiT-like putative metalloenzymes"/>
    <property type="match status" value="1"/>
</dbReference>
<evidence type="ECO:0000256" key="1">
    <source>
        <dbReference type="ARBA" id="ARBA00008635"/>
    </source>
</evidence>
<dbReference type="EMBL" id="LWLV01000835">
    <property type="protein sequence ID" value="OTA41068.1"/>
    <property type="molecule type" value="Genomic_DNA"/>
</dbReference>
<dbReference type="Pfam" id="PF05163">
    <property type="entry name" value="DinB"/>
    <property type="match status" value="1"/>
</dbReference>
<dbReference type="InterPro" id="IPR007837">
    <property type="entry name" value="DinB"/>
</dbReference>
<protein>
    <submittedName>
        <fullName evidence="4">Damage-inducible protein DinB</fullName>
    </submittedName>
</protein>
<dbReference type="Proteomes" id="UP000194267">
    <property type="component" value="Unassembled WGS sequence"/>
</dbReference>
<dbReference type="RefSeq" id="WP_011195815.1">
    <property type="nucleotide sequence ID" value="NZ_JACSIR010000224.1"/>
</dbReference>
<accession>A0A1Y2T3X2</accession>
<comment type="similarity">
    <text evidence="1">Belongs to the DinB family.</text>
</comment>
<dbReference type="AlphaFoldDB" id="A0A1Y2T3X2"/>
<reference evidence="5" key="1">
    <citation type="submission" date="2016-04" db="EMBL/GenBank/DDBJ databases">
        <authorList>
            <person name="Antunes L.P."/>
            <person name="Martins L.F."/>
            <person name="Pereira R.V."/>
            <person name="Thomas A.M."/>
            <person name="Barbosa D."/>
            <person name="Nascimento L."/>
            <person name="Silva G.M."/>
            <person name="Condomitti G.W."/>
            <person name="Digiampietri L.A."/>
            <person name="Lombardi K.C."/>
            <person name="Ramos P.L."/>
            <person name="Quaggio R.B."/>
            <person name="Oliveira J.C."/>
            <person name="Pascon R.C."/>
            <person name="Cruz J.B."/>
            <person name="Silva A.M."/>
            <person name="Setubal J.C."/>
        </authorList>
    </citation>
    <scope>NUCLEOTIDE SEQUENCE [LARGE SCALE GENOMIC DNA]</scope>
</reference>
<dbReference type="OMA" id="IEPPFFW"/>
<dbReference type="InterPro" id="IPR034660">
    <property type="entry name" value="DinB/YfiT-like"/>
</dbReference>
<dbReference type="GO" id="GO:0046872">
    <property type="term" value="F:metal ion binding"/>
    <property type="evidence" value="ECO:0007669"/>
    <property type="project" value="UniProtKB-KW"/>
</dbReference>
<proteinExistence type="inferred from homology"/>
<feature type="binding site" evidence="3">
    <location>
        <position position="135"/>
    </location>
    <ligand>
        <name>a divalent metal cation</name>
        <dbReference type="ChEBI" id="CHEBI:60240"/>
    </ligand>
</feature>
<sequence>MGELLTPASLLEMMEGNRRLTLRVIEAFPEEELFHFKAAEAMRPFSEMVVEFLEIEEAYIRGIVTGEWVLRAPEGLDTKQKLLDACAAVRQRTRELWPQITVERLLTEERDNLFGPQPQTNLSRLIYALENEIHHRGQGYTYLRMLGIQPPPFYVR</sequence>
<keyword evidence="2 3" id="KW-0479">Metal-binding</keyword>
<dbReference type="Gene3D" id="1.20.120.450">
    <property type="entry name" value="dinb family like domain"/>
    <property type="match status" value="1"/>
</dbReference>
<comment type="caution">
    <text evidence="4">The sequence shown here is derived from an EMBL/GenBank/DDBJ whole genome shotgun (WGS) entry which is preliminary data.</text>
</comment>
<evidence type="ECO:0000313" key="4">
    <source>
        <dbReference type="EMBL" id="OTA41068.1"/>
    </source>
</evidence>
<gene>
    <name evidence="4" type="ORF">A6D92_10305</name>
</gene>
<evidence type="ECO:0000313" key="5">
    <source>
        <dbReference type="Proteomes" id="UP000194267"/>
    </source>
</evidence>
<evidence type="ECO:0000256" key="2">
    <source>
        <dbReference type="ARBA" id="ARBA00022723"/>
    </source>
</evidence>
<organism evidence="4 5">
    <name type="scientific">Symbiobacterium thermophilum</name>
    <dbReference type="NCBI Taxonomy" id="2734"/>
    <lineage>
        <taxon>Bacteria</taxon>
        <taxon>Bacillati</taxon>
        <taxon>Bacillota</taxon>
        <taxon>Clostridia</taxon>
        <taxon>Eubacteriales</taxon>
        <taxon>Symbiobacteriaceae</taxon>
        <taxon>Symbiobacterium</taxon>
    </lineage>
</organism>
<name>A0A1Y2T3X2_SYMTR</name>